<organism evidence="1 2">
    <name type="scientific">Ruminobacter amylophilus</name>
    <dbReference type="NCBI Taxonomy" id="867"/>
    <lineage>
        <taxon>Bacteria</taxon>
        <taxon>Pseudomonadati</taxon>
        <taxon>Pseudomonadota</taxon>
        <taxon>Gammaproteobacteria</taxon>
        <taxon>Aeromonadales</taxon>
        <taxon>Succinivibrionaceae</taxon>
        <taxon>Ruminobacter</taxon>
    </lineage>
</organism>
<dbReference type="Proteomes" id="UP000243745">
    <property type="component" value="Unassembled WGS sequence"/>
</dbReference>
<evidence type="ECO:0000313" key="2">
    <source>
        <dbReference type="Proteomes" id="UP000243745"/>
    </source>
</evidence>
<proteinExistence type="predicted"/>
<dbReference type="EMBL" id="FOXF01000007">
    <property type="protein sequence ID" value="SFP17446.1"/>
    <property type="molecule type" value="Genomic_DNA"/>
</dbReference>
<name>A0A662ZH61_9GAMM</name>
<evidence type="ECO:0000313" key="1">
    <source>
        <dbReference type="EMBL" id="SFP17446.1"/>
    </source>
</evidence>
<gene>
    <name evidence="1" type="ORF">SAMN02910344_00631</name>
</gene>
<dbReference type="OrthoDB" id="356878at2"/>
<dbReference type="AlphaFoldDB" id="A0A662ZH61"/>
<keyword evidence="2" id="KW-1185">Reference proteome</keyword>
<accession>A0A662ZH61</accession>
<reference evidence="1 2" key="1">
    <citation type="submission" date="2016-10" db="EMBL/GenBank/DDBJ databases">
        <authorList>
            <person name="Varghese N."/>
            <person name="Submissions S."/>
        </authorList>
    </citation>
    <scope>NUCLEOTIDE SEQUENCE [LARGE SCALE GENOMIC DNA]</scope>
    <source>
        <strain evidence="1 2">DSM 1361</strain>
    </source>
</reference>
<dbReference type="Pfam" id="PF18985">
    <property type="entry name" value="DUF5718"/>
    <property type="match status" value="1"/>
</dbReference>
<sequence>MNLEKVIGLGVAGNFTGHLEQAGEASDFRNVAVKDVKAPKAIFPFYLPACAESRLDTFLHTYPISSDRVDISGTIAENHQIEPEVGILCDIEYEGDQVKSLRPVAFGAYNDCSIRRPGARKISEKKNWGAASKGFSSNVIALDSFTADGVISSYRIACFLKRDGVVNVYGVNSAARDYSYMYDTLLNWIVDKMNNQKDEGPAENIHEYLLDCGKPQQALISIGATRYTEYGETHFLKPGDTSYVVVYHESYSEAEILKMVETDSFAEENISVLAQKAV</sequence>
<protein>
    <submittedName>
        <fullName evidence="1">Uncharacterized protein</fullName>
    </submittedName>
</protein>
<dbReference type="InterPro" id="IPR043776">
    <property type="entry name" value="DUF5718"/>
</dbReference>
<dbReference type="RefSeq" id="WP_093140854.1">
    <property type="nucleotide sequence ID" value="NZ_FOXF01000007.1"/>
</dbReference>